<gene>
    <name evidence="6" type="ORF">GCM10025876_16600</name>
</gene>
<dbReference type="SUPFAM" id="SSF56059">
    <property type="entry name" value="Glutathione synthetase ATP-binding domain-like"/>
    <property type="match status" value="1"/>
</dbReference>
<proteinExistence type="predicted"/>
<name>A0ABQ6ICN4_9MICO</name>
<evidence type="ECO:0000313" key="6">
    <source>
        <dbReference type="EMBL" id="GMA35456.1"/>
    </source>
</evidence>
<evidence type="ECO:0008006" key="8">
    <source>
        <dbReference type="Google" id="ProtNLM"/>
    </source>
</evidence>
<keyword evidence="2" id="KW-0547">Nucleotide-binding</keyword>
<feature type="domain" description="ATP-grasp fold ATP-dependent carboxylate-amine ligase-type" evidence="4">
    <location>
        <begin position="4"/>
        <end position="36"/>
    </location>
</feature>
<sequence>MWSLFIRGDEVIFNEVSPRPHDTGLVTLASQRLSEFALHARAILGIGLPDEVEAVPAASCAVLAEGSGVPVFGGVDEALAVPEADLRLFGKPRVEGRRRVAATVVRGASVGQARERARAAAAALTVDLV</sequence>
<dbReference type="Proteomes" id="UP001157125">
    <property type="component" value="Unassembled WGS sequence"/>
</dbReference>
<organism evidence="6 7">
    <name type="scientific">Demequina litorisediminis</name>
    <dbReference type="NCBI Taxonomy" id="1849022"/>
    <lineage>
        <taxon>Bacteria</taxon>
        <taxon>Bacillati</taxon>
        <taxon>Actinomycetota</taxon>
        <taxon>Actinomycetes</taxon>
        <taxon>Micrococcales</taxon>
        <taxon>Demequinaceae</taxon>
        <taxon>Demequina</taxon>
    </lineage>
</organism>
<evidence type="ECO:0000256" key="2">
    <source>
        <dbReference type="ARBA" id="ARBA00022741"/>
    </source>
</evidence>
<evidence type="ECO:0000259" key="5">
    <source>
        <dbReference type="Pfam" id="PF21244"/>
    </source>
</evidence>
<dbReference type="Pfam" id="PF02222">
    <property type="entry name" value="ATP-grasp"/>
    <property type="match status" value="1"/>
</dbReference>
<keyword evidence="1" id="KW-0436">Ligase</keyword>
<keyword evidence="7" id="KW-1185">Reference proteome</keyword>
<evidence type="ECO:0000256" key="3">
    <source>
        <dbReference type="ARBA" id="ARBA00022840"/>
    </source>
</evidence>
<evidence type="ECO:0000256" key="1">
    <source>
        <dbReference type="ARBA" id="ARBA00022598"/>
    </source>
</evidence>
<evidence type="ECO:0000259" key="4">
    <source>
        <dbReference type="Pfam" id="PF02222"/>
    </source>
</evidence>
<comment type="caution">
    <text evidence="6">The sequence shown here is derived from an EMBL/GenBank/DDBJ whole genome shotgun (WGS) entry which is preliminary data.</text>
</comment>
<reference evidence="7" key="1">
    <citation type="journal article" date="2019" name="Int. J. Syst. Evol. Microbiol.">
        <title>The Global Catalogue of Microorganisms (GCM) 10K type strain sequencing project: providing services to taxonomists for standard genome sequencing and annotation.</title>
        <authorList>
            <consortium name="The Broad Institute Genomics Platform"/>
            <consortium name="The Broad Institute Genome Sequencing Center for Infectious Disease"/>
            <person name="Wu L."/>
            <person name="Ma J."/>
        </authorList>
    </citation>
    <scope>NUCLEOTIDE SEQUENCE [LARGE SCALE GENOMIC DNA]</scope>
    <source>
        <strain evidence="7">NBRC 112299</strain>
    </source>
</reference>
<dbReference type="PANTHER" id="PTHR43055:SF1">
    <property type="entry name" value="FORMATE-DEPENDENT PHOSPHORIBOSYLGLYCINAMIDE FORMYLTRANSFERASE"/>
    <property type="match status" value="1"/>
</dbReference>
<evidence type="ECO:0000313" key="7">
    <source>
        <dbReference type="Proteomes" id="UP001157125"/>
    </source>
</evidence>
<dbReference type="Pfam" id="PF21244">
    <property type="entry name" value="PurT_C"/>
    <property type="match status" value="1"/>
</dbReference>
<dbReference type="InterPro" id="IPR048740">
    <property type="entry name" value="PurT_C"/>
</dbReference>
<dbReference type="Gene3D" id="3.30.470.20">
    <property type="entry name" value="ATP-grasp fold, B domain"/>
    <property type="match status" value="1"/>
</dbReference>
<dbReference type="EMBL" id="BSUN01000001">
    <property type="protein sequence ID" value="GMA35456.1"/>
    <property type="molecule type" value="Genomic_DNA"/>
</dbReference>
<dbReference type="InterPro" id="IPR003135">
    <property type="entry name" value="ATP-grasp_carboxylate-amine"/>
</dbReference>
<keyword evidence="3" id="KW-0067">ATP-binding</keyword>
<dbReference type="PANTHER" id="PTHR43055">
    <property type="entry name" value="FORMATE-DEPENDENT PHOSPHORIBOSYLGLYCINAMIDE FORMYLTRANSFERASE"/>
    <property type="match status" value="1"/>
</dbReference>
<accession>A0ABQ6ICN4</accession>
<feature type="domain" description="PurT C-terminal" evidence="5">
    <location>
        <begin position="57"/>
        <end position="123"/>
    </location>
</feature>
<protein>
    <recommendedName>
        <fullName evidence="8">Phosphoribosylglycinamide formyltransferase 2</fullName>
    </recommendedName>
</protein>